<reference evidence="3 4" key="1">
    <citation type="submission" date="2016-08" db="EMBL/GenBank/DDBJ databases">
        <title>Complete Genome Sequence Of The Indigo Reducing Clostridium isatidis DSM15098.</title>
        <authorList>
            <person name="Little G.T."/>
            <person name="Minton N.P."/>
        </authorList>
    </citation>
    <scope>NUCLEOTIDE SEQUENCE [LARGE SCALE GENOMIC DNA]</scope>
    <source>
        <strain evidence="3 4">DSM 15098</strain>
    </source>
</reference>
<evidence type="ECO:0000259" key="2">
    <source>
        <dbReference type="Pfam" id="PF13203"/>
    </source>
</evidence>
<evidence type="ECO:0000313" key="4">
    <source>
        <dbReference type="Proteomes" id="UP000264883"/>
    </source>
</evidence>
<dbReference type="AlphaFoldDB" id="A0A343JCG0"/>
<proteinExistence type="predicted"/>
<evidence type="ECO:0008006" key="5">
    <source>
        <dbReference type="Google" id="ProtNLM"/>
    </source>
</evidence>
<dbReference type="RefSeq" id="WP_119865354.1">
    <property type="nucleotide sequence ID" value="NZ_CP016786.1"/>
</dbReference>
<gene>
    <name evidence="3" type="ORF">BEN51_06905</name>
</gene>
<name>A0A343JCG0_9CLOT</name>
<dbReference type="Proteomes" id="UP000264883">
    <property type="component" value="Chromosome"/>
</dbReference>
<protein>
    <recommendedName>
        <fullName evidence="5">Peptidase</fullName>
    </recommendedName>
</protein>
<organism evidence="3 4">
    <name type="scientific">Clostridium isatidis</name>
    <dbReference type="NCBI Taxonomy" id="182773"/>
    <lineage>
        <taxon>Bacteria</taxon>
        <taxon>Bacillati</taxon>
        <taxon>Bacillota</taxon>
        <taxon>Clostridia</taxon>
        <taxon>Eubacteriales</taxon>
        <taxon>Clostridiaceae</taxon>
        <taxon>Clostridium</taxon>
    </lineage>
</organism>
<dbReference type="Pfam" id="PF13203">
    <property type="entry name" value="DUF2201_N"/>
    <property type="match status" value="1"/>
</dbReference>
<dbReference type="EMBL" id="CP016786">
    <property type="protein sequence ID" value="ASW43218.1"/>
    <property type="molecule type" value="Genomic_DNA"/>
</dbReference>
<dbReference type="InterPro" id="IPR018698">
    <property type="entry name" value="VWA-like_dom"/>
</dbReference>
<dbReference type="Pfam" id="PF09967">
    <property type="entry name" value="DUF2201"/>
    <property type="match status" value="1"/>
</dbReference>
<dbReference type="KEGG" id="cia:BEN51_06905"/>
<dbReference type="OrthoDB" id="9809307at2"/>
<feature type="domain" description="VWA-like" evidence="1">
    <location>
        <begin position="291"/>
        <end position="417"/>
    </location>
</feature>
<sequence>MEFENIRAVLLERAYNIRNGFEDITFERDFFSLVESIIVSMIQGEDNFFGQFLVKIERGIKYDITWPLATVPMLKGFKLYFNPLLFLECNKREMVALFKHEIYHIMYGHHEREKELRNKYTTTAVNMALDISINQFINNMPPESYRLERFNYEFYASLKEDNSIELYAEEIDKIIKEKLKNKMKSDDKDIGTVIDISKAHDAWEESDLNSDSIKEMTKKIAVSSLKNKAPEDIRKIVESYKELAQISWQDELKRMLPTIRAGQRKTITRKSRRQPDRLDIRGSLPNLIPEVIVALDISASISEGEIHKIMIEVLDIAKNRSSKITVIECDDQIRRVYEAKSRNDFKKRSSNNGSTKFSPVFQYLQENKLKNKILVYFTDGVGEKELEVRPITKNVIWVLTGKNDLSLKKSFGKIKRIEVKEQEEQSGTAALDMVKEFQRENVVIR</sequence>
<accession>A0A343JCG0</accession>
<evidence type="ECO:0000313" key="3">
    <source>
        <dbReference type="EMBL" id="ASW43218.1"/>
    </source>
</evidence>
<evidence type="ECO:0000259" key="1">
    <source>
        <dbReference type="Pfam" id="PF09967"/>
    </source>
</evidence>
<dbReference type="InterPro" id="IPR025154">
    <property type="entry name" value="Put_metallopeptidase_dom"/>
</dbReference>
<dbReference type="PANTHER" id="PTHR38730:SF1">
    <property type="entry name" value="SLL7028 PROTEIN"/>
    <property type="match status" value="1"/>
</dbReference>
<dbReference type="InterPro" id="IPR036465">
    <property type="entry name" value="vWFA_dom_sf"/>
</dbReference>
<keyword evidence="4" id="KW-1185">Reference proteome</keyword>
<dbReference type="PANTHER" id="PTHR38730">
    <property type="entry name" value="SLL7028 PROTEIN"/>
    <property type="match status" value="1"/>
</dbReference>
<feature type="domain" description="Putative metallopeptidase" evidence="2">
    <location>
        <begin position="75"/>
        <end position="277"/>
    </location>
</feature>
<dbReference type="SUPFAM" id="SSF53300">
    <property type="entry name" value="vWA-like"/>
    <property type="match status" value="1"/>
</dbReference>